<dbReference type="InterPro" id="IPR022775">
    <property type="entry name" value="AP_mu_sigma_su"/>
</dbReference>
<dbReference type="GO" id="GO:0006888">
    <property type="term" value="P:endoplasmic reticulum to Golgi vesicle-mediated transport"/>
    <property type="evidence" value="ECO:0007669"/>
    <property type="project" value="TreeGrafter"/>
</dbReference>
<comment type="function">
    <text evidence="10">The coatomer is a cytosolic protein complex that binds to dilysine motifs and reversibly associates with Golgi non-clathrin-coated vesicles, which further mediate biosynthetic protein transport from the ER, via the Golgi up to the trans Golgi network. Coatomer complex is required for budding from Golgi membranes, and is essential for the retrograde Golgi-to-ER transport of dilysine-tagged proteins.</text>
</comment>
<keyword evidence="5 10" id="KW-0931">ER-Golgi transport</keyword>
<dbReference type="PANTHER" id="PTHR10121">
    <property type="entry name" value="COATOMER SUBUNIT DELTA"/>
    <property type="match status" value="1"/>
</dbReference>
<evidence type="ECO:0000256" key="10">
    <source>
        <dbReference type="RuleBase" id="RU364018"/>
    </source>
</evidence>
<evidence type="ECO:0000256" key="7">
    <source>
        <dbReference type="ARBA" id="ARBA00023034"/>
    </source>
</evidence>
<dbReference type="InterPro" id="IPR036168">
    <property type="entry name" value="AP2_Mu_C_sf"/>
</dbReference>
<evidence type="ECO:0000256" key="9">
    <source>
        <dbReference type="ARBA" id="ARBA00023329"/>
    </source>
</evidence>
<evidence type="ECO:0000256" key="6">
    <source>
        <dbReference type="ARBA" id="ARBA00022927"/>
    </source>
</evidence>
<dbReference type="CTD" id="45250"/>
<accession>A0AAJ6QP04</accession>
<dbReference type="GO" id="GO:0051645">
    <property type="term" value="P:Golgi localization"/>
    <property type="evidence" value="ECO:0007669"/>
    <property type="project" value="TreeGrafter"/>
</dbReference>
<organism evidence="15 16">
    <name type="scientific">Galendromus occidentalis</name>
    <name type="common">western predatory mite</name>
    <dbReference type="NCBI Taxonomy" id="34638"/>
    <lineage>
        <taxon>Eukaryota</taxon>
        <taxon>Metazoa</taxon>
        <taxon>Ecdysozoa</taxon>
        <taxon>Arthropoda</taxon>
        <taxon>Chelicerata</taxon>
        <taxon>Arachnida</taxon>
        <taxon>Acari</taxon>
        <taxon>Parasitiformes</taxon>
        <taxon>Mesostigmata</taxon>
        <taxon>Gamasina</taxon>
        <taxon>Phytoseioidea</taxon>
        <taxon>Phytoseiidae</taxon>
        <taxon>Typhlodrominae</taxon>
        <taxon>Galendromus</taxon>
    </lineage>
</organism>
<keyword evidence="3 10" id="KW-0813">Transport</keyword>
<keyword evidence="4 10" id="KW-0963">Cytoplasm</keyword>
<evidence type="ECO:0000259" key="14">
    <source>
        <dbReference type="PROSITE" id="PS51072"/>
    </source>
</evidence>
<evidence type="ECO:0000256" key="5">
    <source>
        <dbReference type="ARBA" id="ARBA00022892"/>
    </source>
</evidence>
<dbReference type="Gene3D" id="2.60.40.1170">
    <property type="entry name" value="Mu homology domain, subdomain B"/>
    <property type="match status" value="2"/>
</dbReference>
<evidence type="ECO:0000256" key="11">
    <source>
        <dbReference type="RuleBase" id="RU366052"/>
    </source>
</evidence>
<dbReference type="InterPro" id="IPR028565">
    <property type="entry name" value="MHD"/>
</dbReference>
<evidence type="ECO:0000256" key="2">
    <source>
        <dbReference type="ARBA" id="ARBA00011775"/>
    </source>
</evidence>
<feature type="compositionally biased region" description="Polar residues" evidence="13">
    <location>
        <begin position="206"/>
        <end position="216"/>
    </location>
</feature>
<evidence type="ECO:0000256" key="13">
    <source>
        <dbReference type="SAM" id="MobiDB-lite"/>
    </source>
</evidence>
<comment type="similarity">
    <text evidence="1 10">Belongs to the adaptor complexes medium subunit family. Delta-COP subfamily.</text>
</comment>
<keyword evidence="6 10" id="KW-0653">Protein transport</keyword>
<feature type="compositionally biased region" description="Low complexity" evidence="13">
    <location>
        <begin position="217"/>
        <end position="227"/>
    </location>
</feature>
<dbReference type="AlphaFoldDB" id="A0AAJ6QP04"/>
<evidence type="ECO:0000313" key="16">
    <source>
        <dbReference type="RefSeq" id="XP_003739134.1"/>
    </source>
</evidence>
<feature type="region of interest" description="Disordered" evidence="13">
    <location>
        <begin position="246"/>
        <end position="282"/>
    </location>
</feature>
<dbReference type="Proteomes" id="UP000694867">
    <property type="component" value="Unplaced"/>
</dbReference>
<gene>
    <name evidence="16" type="primary">LOC100903491</name>
</gene>
<feature type="coiled-coil region" evidence="12">
    <location>
        <begin position="151"/>
        <end position="178"/>
    </location>
</feature>
<dbReference type="Gene3D" id="3.30.450.60">
    <property type="match status" value="1"/>
</dbReference>
<dbReference type="InterPro" id="IPR027059">
    <property type="entry name" value="Coatomer_dsu"/>
</dbReference>
<proteinExistence type="inferred from homology"/>
<keyword evidence="15" id="KW-1185">Reference proteome</keyword>
<name>A0AAJ6QP04_9ACAR</name>
<dbReference type="GO" id="GO:0030126">
    <property type="term" value="C:COPI vesicle coat"/>
    <property type="evidence" value="ECO:0007669"/>
    <property type="project" value="UniProtKB-UniRule"/>
</dbReference>
<evidence type="ECO:0000256" key="4">
    <source>
        <dbReference type="ARBA" id="ARBA00022490"/>
    </source>
</evidence>
<dbReference type="Pfam" id="PF00928">
    <property type="entry name" value="Adap_comp_sub"/>
    <property type="match status" value="1"/>
</dbReference>
<dbReference type="RefSeq" id="XP_003739134.1">
    <property type="nucleotide sequence ID" value="XM_003739086.1"/>
</dbReference>
<evidence type="ECO:0000256" key="1">
    <source>
        <dbReference type="ARBA" id="ARBA00010516"/>
    </source>
</evidence>
<keyword evidence="7 10" id="KW-0333">Golgi apparatus</keyword>
<dbReference type="SUPFAM" id="SSF64356">
    <property type="entry name" value="SNARE-like"/>
    <property type="match status" value="1"/>
</dbReference>
<dbReference type="InterPro" id="IPR011012">
    <property type="entry name" value="Longin-like_dom_sf"/>
</dbReference>
<dbReference type="SUPFAM" id="SSF49447">
    <property type="entry name" value="Second domain of Mu2 adaptin subunit (ap50) of ap2 adaptor"/>
    <property type="match status" value="1"/>
</dbReference>
<evidence type="ECO:0000256" key="12">
    <source>
        <dbReference type="SAM" id="Coils"/>
    </source>
</evidence>
<dbReference type="GO" id="GO:0015031">
    <property type="term" value="P:protein transport"/>
    <property type="evidence" value="ECO:0007669"/>
    <property type="project" value="UniProtKB-KW"/>
</dbReference>
<dbReference type="KEGG" id="goe:100903491"/>
<keyword evidence="9 10" id="KW-0968">Cytoplasmic vesicle</keyword>
<dbReference type="PROSITE" id="PS51072">
    <property type="entry name" value="MHD"/>
    <property type="match status" value="1"/>
</dbReference>
<dbReference type="GO" id="GO:0000139">
    <property type="term" value="C:Golgi membrane"/>
    <property type="evidence" value="ECO:0007669"/>
    <property type="project" value="UniProtKB-SubCell"/>
</dbReference>
<evidence type="ECO:0000256" key="8">
    <source>
        <dbReference type="ARBA" id="ARBA00023136"/>
    </source>
</evidence>
<dbReference type="GeneID" id="100903491"/>
<sequence length="516" mass="56904">MVLLSASVITKSGKALASRHFIEISRSRIEGLLAAFPRLLGKSAKQHTFVETDAVRYVYQPLLDKLYMVLITTKTSNILEDLEMLRLFAKVVAEYCHSLEESDVIASSLQLILAFDELVAMGYRENVTLAQIRTFVEMDSQEEKAAIAARMSQEREAKLKMKEKAKELQRQRVEAAKKGLINRGGTAISSGGFNSSSFQSAPMVATTESTPKSNYQAKAKSSASKGLKLGSKAKEWDQFANQLKQEGERVASVNPSQAHAKGSTSPVNSAQQPDREAVHLTSDEKITCRLQREGGLQSLEVHGMLTLRIFEENAALVRIQMENKDTRNFQFNQHPNIDKELFRQAGCIGLKSAGKAFPVNADVGVLKWRLQSTDESLVPLSVNTWVNDNGNGGCECNIEYELTQPQLQLTNVTISIPVHGGSPTIAECEGDYNFDARRNVLEWKIQLIDSGSPGGVIEFVACGRPEDFFPIGVQFSSTTPYSQIAVAGVVHSESKQAVKYSLEQSFIAEADKYQII</sequence>
<dbReference type="PANTHER" id="PTHR10121:SF0">
    <property type="entry name" value="COATOMER SUBUNIT DELTA"/>
    <property type="match status" value="1"/>
</dbReference>
<feature type="compositionally biased region" description="Polar residues" evidence="13">
    <location>
        <begin position="253"/>
        <end position="272"/>
    </location>
</feature>
<reference evidence="16" key="1">
    <citation type="submission" date="2025-08" db="UniProtKB">
        <authorList>
            <consortium name="RefSeq"/>
        </authorList>
    </citation>
    <scope>IDENTIFICATION</scope>
</reference>
<evidence type="ECO:0000256" key="3">
    <source>
        <dbReference type="ARBA" id="ARBA00022448"/>
    </source>
</evidence>
<feature type="domain" description="MHD" evidence="14">
    <location>
        <begin position="275"/>
        <end position="516"/>
    </location>
</feature>
<keyword evidence="8 10" id="KW-0472">Membrane</keyword>
<comment type="subcellular location">
    <subcellularLocation>
        <location evidence="10 11">Cytoplasm</location>
    </subcellularLocation>
    <subcellularLocation>
        <location evidence="10 11">Cytoplasmic vesicle</location>
        <location evidence="10 11">COPI-coated vesicle membrane</location>
        <topology evidence="10 11">Peripheral membrane protein</topology>
        <orientation evidence="10 11">Cytoplasmic side</orientation>
    </subcellularLocation>
    <subcellularLocation>
        <location evidence="10 11">Golgi apparatus membrane</location>
        <topology evidence="10 11">Peripheral membrane protein</topology>
        <orientation evidence="10 11">Cytoplasmic side</orientation>
    </subcellularLocation>
</comment>
<keyword evidence="12" id="KW-0175">Coiled coil</keyword>
<protein>
    <recommendedName>
        <fullName evidence="10">Coatomer subunit delta</fullName>
    </recommendedName>
</protein>
<dbReference type="CDD" id="cd14830">
    <property type="entry name" value="Delta_COP_N"/>
    <property type="match status" value="1"/>
</dbReference>
<dbReference type="FunFam" id="3.30.450.60:FF:000003">
    <property type="entry name" value="Coatomer subunit delta"/>
    <property type="match status" value="1"/>
</dbReference>
<dbReference type="CDD" id="cd09254">
    <property type="entry name" value="AP_delta-COPI_MHD"/>
    <property type="match status" value="1"/>
</dbReference>
<feature type="region of interest" description="Disordered" evidence="13">
    <location>
        <begin position="204"/>
        <end position="227"/>
    </location>
</feature>
<comment type="subunit">
    <text evidence="2 10">Oligomeric complex that consists of at least the alpha, beta, beta', gamma, delta, epsilon and zeta subunits.</text>
</comment>
<feature type="compositionally biased region" description="Basic and acidic residues" evidence="13">
    <location>
        <begin position="273"/>
        <end position="282"/>
    </location>
</feature>
<dbReference type="Pfam" id="PF01217">
    <property type="entry name" value="Clat_adaptor_s"/>
    <property type="match status" value="1"/>
</dbReference>
<dbReference type="GO" id="GO:0006890">
    <property type="term" value="P:retrograde vesicle-mediated transport, Golgi to endoplasmic reticulum"/>
    <property type="evidence" value="ECO:0007669"/>
    <property type="project" value="UniProtKB-UniRule"/>
</dbReference>
<evidence type="ECO:0000313" key="15">
    <source>
        <dbReference type="Proteomes" id="UP000694867"/>
    </source>
</evidence>